<evidence type="ECO:0000256" key="5">
    <source>
        <dbReference type="ARBA" id="ARBA00023128"/>
    </source>
</evidence>
<keyword evidence="4" id="KW-0256">Endoplasmic reticulum</keyword>
<dbReference type="InterPro" id="IPR007751">
    <property type="entry name" value="DUF676_lipase-like"/>
</dbReference>
<gene>
    <name evidence="8" type="ORF">CSSPJE1EN2_LOCUS16166</name>
</gene>
<protein>
    <recommendedName>
        <fullName evidence="7">DUF676 domain-containing protein</fullName>
    </recommendedName>
</protein>
<sequence>MRVRMLSVSKASLDFRKRQFHHTRILSRVPKLHFKGSGSPACSLLQKSIWICSEFFVYAREVRQRSFRHGPKMGTSGGEGGEKYIAKRLWPEQEARPPTTDTLTVIFFHGLQMLDGTDTSETTWKNRSGTVCWPQVWLPEDLGKERVRVLSMSYDSIASCWGIPGQTENLRAIGSDLVEKFITMSGWKLYENQKIVLVGHSFGGLVIKSLVLEASSRAKKMDNARNKLEKKNSSKCKNFLENIKGIVFYGVPHSGTWLAQYLKDFDRAFPKVQPGDLIRNLQPFQNDMEQLSVDFEEAVNQDIIIYAFAEQLKYNKVLVVPWASATQLSRNSNMSLNANHIDICKPHSKNDEGYMKLVGILELIMEG</sequence>
<proteinExistence type="predicted"/>
<comment type="subcellular location">
    <subcellularLocation>
        <location evidence="2">Endoplasmic reticulum</location>
    </subcellularLocation>
    <subcellularLocation>
        <location evidence="3">Membrane</location>
    </subcellularLocation>
    <subcellularLocation>
        <location evidence="1">Mitochondrion</location>
    </subcellularLocation>
</comment>
<dbReference type="Gene3D" id="3.40.50.1820">
    <property type="entry name" value="alpha/beta hydrolase"/>
    <property type="match status" value="1"/>
</dbReference>
<organism evidence="8 9">
    <name type="scientific">Sphagnum jensenii</name>
    <dbReference type="NCBI Taxonomy" id="128206"/>
    <lineage>
        <taxon>Eukaryota</taxon>
        <taxon>Viridiplantae</taxon>
        <taxon>Streptophyta</taxon>
        <taxon>Embryophyta</taxon>
        <taxon>Bryophyta</taxon>
        <taxon>Sphagnophytina</taxon>
        <taxon>Sphagnopsida</taxon>
        <taxon>Sphagnales</taxon>
        <taxon>Sphagnaceae</taxon>
        <taxon>Sphagnum</taxon>
    </lineage>
</organism>
<dbReference type="SUPFAM" id="SSF53474">
    <property type="entry name" value="alpha/beta-Hydrolases"/>
    <property type="match status" value="1"/>
</dbReference>
<evidence type="ECO:0000256" key="6">
    <source>
        <dbReference type="ARBA" id="ARBA00023136"/>
    </source>
</evidence>
<evidence type="ECO:0000313" key="9">
    <source>
        <dbReference type="Proteomes" id="UP001497522"/>
    </source>
</evidence>
<dbReference type="PANTHER" id="PTHR48182">
    <property type="entry name" value="PROTEIN SERAC1"/>
    <property type="match status" value="1"/>
</dbReference>
<dbReference type="InterPro" id="IPR029058">
    <property type="entry name" value="AB_hydrolase_fold"/>
</dbReference>
<evidence type="ECO:0000259" key="7">
    <source>
        <dbReference type="Pfam" id="PF05057"/>
    </source>
</evidence>
<evidence type="ECO:0000256" key="3">
    <source>
        <dbReference type="ARBA" id="ARBA00004370"/>
    </source>
</evidence>
<evidence type="ECO:0000256" key="4">
    <source>
        <dbReference type="ARBA" id="ARBA00022824"/>
    </source>
</evidence>
<evidence type="ECO:0000256" key="1">
    <source>
        <dbReference type="ARBA" id="ARBA00004173"/>
    </source>
</evidence>
<dbReference type="Proteomes" id="UP001497522">
    <property type="component" value="Chromosome 3"/>
</dbReference>
<keyword evidence="9" id="KW-1185">Reference proteome</keyword>
<reference evidence="8" key="1">
    <citation type="submission" date="2024-03" db="EMBL/GenBank/DDBJ databases">
        <authorList>
            <consortium name="ELIXIR-Norway"/>
            <consortium name="Elixir Norway"/>
        </authorList>
    </citation>
    <scope>NUCLEOTIDE SEQUENCE</scope>
</reference>
<dbReference type="PANTHER" id="PTHR48182:SF2">
    <property type="entry name" value="PROTEIN SERAC1"/>
    <property type="match status" value="1"/>
</dbReference>
<dbReference type="InterPro" id="IPR052374">
    <property type="entry name" value="SERAC1"/>
</dbReference>
<keyword evidence="5" id="KW-0496">Mitochondrion</keyword>
<dbReference type="Pfam" id="PF05057">
    <property type="entry name" value="DUF676"/>
    <property type="match status" value="1"/>
</dbReference>
<evidence type="ECO:0000313" key="8">
    <source>
        <dbReference type="EMBL" id="CAK9873694.1"/>
    </source>
</evidence>
<name>A0ABP1BE77_9BRYO</name>
<accession>A0ABP1BE77</accession>
<dbReference type="EMBL" id="OZ023704">
    <property type="protein sequence ID" value="CAK9873694.1"/>
    <property type="molecule type" value="Genomic_DNA"/>
</dbReference>
<feature type="domain" description="DUF676" evidence="7">
    <location>
        <begin position="169"/>
        <end position="248"/>
    </location>
</feature>
<evidence type="ECO:0000256" key="2">
    <source>
        <dbReference type="ARBA" id="ARBA00004240"/>
    </source>
</evidence>
<keyword evidence="6" id="KW-0472">Membrane</keyword>